<dbReference type="RefSeq" id="WP_106135469.1">
    <property type="nucleotide sequence ID" value="NZ_PVTR01000018.1"/>
</dbReference>
<protein>
    <submittedName>
        <fullName evidence="10">Outer membrane protein</fullName>
    </submittedName>
</protein>
<keyword evidence="11" id="KW-1185">Reference proteome</keyword>
<evidence type="ECO:0000256" key="8">
    <source>
        <dbReference type="SAM" id="Coils"/>
    </source>
</evidence>
<dbReference type="GO" id="GO:1990281">
    <property type="term" value="C:efflux pump complex"/>
    <property type="evidence" value="ECO:0007669"/>
    <property type="project" value="TreeGrafter"/>
</dbReference>
<dbReference type="Pfam" id="PF02321">
    <property type="entry name" value="OEP"/>
    <property type="match status" value="2"/>
</dbReference>
<evidence type="ECO:0000256" key="3">
    <source>
        <dbReference type="ARBA" id="ARBA00022448"/>
    </source>
</evidence>
<name>A0A2T0WD66_9BACT</name>
<dbReference type="GO" id="GO:0015562">
    <property type="term" value="F:efflux transmembrane transporter activity"/>
    <property type="evidence" value="ECO:0007669"/>
    <property type="project" value="InterPro"/>
</dbReference>
<gene>
    <name evidence="10" type="ORF">CLW00_11831</name>
</gene>
<evidence type="ECO:0000313" key="10">
    <source>
        <dbReference type="EMBL" id="PRY84648.1"/>
    </source>
</evidence>
<dbReference type="OrthoDB" id="9811587at2"/>
<evidence type="ECO:0000256" key="6">
    <source>
        <dbReference type="ARBA" id="ARBA00023136"/>
    </source>
</evidence>
<feature type="chain" id="PRO_5015740670" evidence="9">
    <location>
        <begin position="21"/>
        <end position="445"/>
    </location>
</feature>
<sequence length="445" mass="51130">MKKLLISGIALFAAIFGIQAQDTIPLTFEEAVRIGVNQNLNFQILNNQQEVLRAEKLNAKLSHLPRVVMGSNGGRNIGQQFQQVEGELIVSNEIQDYVTGNIDVSMPIFNGTRRINQTLASKHFEEAGKNEIQRAKEEVMFNVAQQYLQVLLDEQLYNIALENLENQKKQLEQIDGFVDAGLRTLADLYNQQSEVARLETVALDARIQWETDLWTLAETLQLDNNTLPQPVSVDIEDFRSELLALTYPELYDLAFVNRKDLLQQQSLEEGNRKMLAVSRSMLYPQLNAFFNYSTFSTSFDQRPFREQFFTIYPQRSFGLRLNIPVFTNFDNRTEVTRSKVELRNQNLRKQALERQIAQEVKLGYENFRVAVRREEATQVQLKAAVEAQKAISERFRLGVSNFVDLAQANQQLVTAQSDYAQAQYTLYFQEIIMQYALGILEVDSL</sequence>
<evidence type="ECO:0000256" key="1">
    <source>
        <dbReference type="ARBA" id="ARBA00004442"/>
    </source>
</evidence>
<dbReference type="Proteomes" id="UP000238157">
    <property type="component" value="Unassembled WGS sequence"/>
</dbReference>
<keyword evidence="8" id="KW-0175">Coiled coil</keyword>
<organism evidence="10 11">
    <name type="scientific">Mongoliibacter ruber</name>
    <dbReference type="NCBI Taxonomy" id="1750599"/>
    <lineage>
        <taxon>Bacteria</taxon>
        <taxon>Pseudomonadati</taxon>
        <taxon>Bacteroidota</taxon>
        <taxon>Cytophagia</taxon>
        <taxon>Cytophagales</taxon>
        <taxon>Cyclobacteriaceae</taxon>
        <taxon>Mongoliibacter</taxon>
    </lineage>
</organism>
<keyword evidence="3" id="KW-0813">Transport</keyword>
<dbReference type="GO" id="GO:0015288">
    <property type="term" value="F:porin activity"/>
    <property type="evidence" value="ECO:0007669"/>
    <property type="project" value="TreeGrafter"/>
</dbReference>
<evidence type="ECO:0000313" key="11">
    <source>
        <dbReference type="Proteomes" id="UP000238157"/>
    </source>
</evidence>
<feature type="signal peptide" evidence="9">
    <location>
        <begin position="1"/>
        <end position="20"/>
    </location>
</feature>
<dbReference type="EMBL" id="PVTR01000018">
    <property type="protein sequence ID" value="PRY84648.1"/>
    <property type="molecule type" value="Genomic_DNA"/>
</dbReference>
<comment type="similarity">
    <text evidence="2">Belongs to the outer membrane factor (OMF) (TC 1.B.17) family.</text>
</comment>
<comment type="caution">
    <text evidence="10">The sequence shown here is derived from an EMBL/GenBank/DDBJ whole genome shotgun (WGS) entry which is preliminary data.</text>
</comment>
<dbReference type="InterPro" id="IPR051906">
    <property type="entry name" value="TolC-like"/>
</dbReference>
<keyword evidence="9" id="KW-0732">Signal</keyword>
<evidence type="ECO:0000256" key="9">
    <source>
        <dbReference type="SAM" id="SignalP"/>
    </source>
</evidence>
<comment type="subcellular location">
    <subcellularLocation>
        <location evidence="1">Cell outer membrane</location>
    </subcellularLocation>
</comment>
<dbReference type="SUPFAM" id="SSF56954">
    <property type="entry name" value="Outer membrane efflux proteins (OEP)"/>
    <property type="match status" value="1"/>
</dbReference>
<keyword evidence="4" id="KW-1134">Transmembrane beta strand</keyword>
<evidence type="ECO:0000256" key="4">
    <source>
        <dbReference type="ARBA" id="ARBA00022452"/>
    </source>
</evidence>
<evidence type="ECO:0000256" key="7">
    <source>
        <dbReference type="ARBA" id="ARBA00023237"/>
    </source>
</evidence>
<evidence type="ECO:0000256" key="2">
    <source>
        <dbReference type="ARBA" id="ARBA00007613"/>
    </source>
</evidence>
<evidence type="ECO:0000256" key="5">
    <source>
        <dbReference type="ARBA" id="ARBA00022692"/>
    </source>
</evidence>
<keyword evidence="6" id="KW-0472">Membrane</keyword>
<dbReference type="GO" id="GO:0009279">
    <property type="term" value="C:cell outer membrane"/>
    <property type="evidence" value="ECO:0007669"/>
    <property type="project" value="UniProtKB-SubCell"/>
</dbReference>
<keyword evidence="7" id="KW-0998">Cell outer membrane</keyword>
<dbReference type="PANTHER" id="PTHR30026">
    <property type="entry name" value="OUTER MEMBRANE PROTEIN TOLC"/>
    <property type="match status" value="1"/>
</dbReference>
<dbReference type="AlphaFoldDB" id="A0A2T0WD66"/>
<reference evidence="10 11" key="1">
    <citation type="submission" date="2018-03" db="EMBL/GenBank/DDBJ databases">
        <title>Genomic Encyclopedia of Archaeal and Bacterial Type Strains, Phase II (KMG-II): from individual species to whole genera.</title>
        <authorList>
            <person name="Goeker M."/>
        </authorList>
    </citation>
    <scope>NUCLEOTIDE SEQUENCE [LARGE SCALE GENOMIC DNA]</scope>
    <source>
        <strain evidence="10 11">DSM 27929</strain>
    </source>
</reference>
<proteinExistence type="inferred from homology"/>
<keyword evidence="5" id="KW-0812">Transmembrane</keyword>
<feature type="coiled-coil region" evidence="8">
    <location>
        <begin position="335"/>
        <end position="362"/>
    </location>
</feature>
<dbReference type="InterPro" id="IPR003423">
    <property type="entry name" value="OMP_efflux"/>
</dbReference>
<accession>A0A2T0WD66</accession>
<dbReference type="Gene3D" id="1.20.1600.10">
    <property type="entry name" value="Outer membrane efflux proteins (OEP)"/>
    <property type="match status" value="1"/>
</dbReference>
<dbReference type="PANTHER" id="PTHR30026:SF20">
    <property type="entry name" value="OUTER MEMBRANE PROTEIN TOLC"/>
    <property type="match status" value="1"/>
</dbReference>